<evidence type="ECO:0000313" key="1">
    <source>
        <dbReference type="EMBL" id="KFM74730.1"/>
    </source>
</evidence>
<organism evidence="1 2">
    <name type="scientific">Stegodyphus mimosarum</name>
    <name type="common">African social velvet spider</name>
    <dbReference type="NCBI Taxonomy" id="407821"/>
    <lineage>
        <taxon>Eukaryota</taxon>
        <taxon>Metazoa</taxon>
        <taxon>Ecdysozoa</taxon>
        <taxon>Arthropoda</taxon>
        <taxon>Chelicerata</taxon>
        <taxon>Arachnida</taxon>
        <taxon>Araneae</taxon>
        <taxon>Araneomorphae</taxon>
        <taxon>Entelegynae</taxon>
        <taxon>Eresoidea</taxon>
        <taxon>Eresidae</taxon>
        <taxon>Stegodyphus</taxon>
    </lineage>
</organism>
<dbReference type="AlphaFoldDB" id="A0A087UBJ1"/>
<gene>
    <name evidence="1" type="ORF">X975_11871</name>
</gene>
<sequence length="37" mass="4201">MSYQTECPQWISSNESDAKWLVSIQESTAIELSTSIH</sequence>
<reference evidence="1 2" key="1">
    <citation type="submission" date="2013-11" db="EMBL/GenBank/DDBJ databases">
        <title>Genome sequencing of Stegodyphus mimosarum.</title>
        <authorList>
            <person name="Bechsgaard J."/>
        </authorList>
    </citation>
    <scope>NUCLEOTIDE SEQUENCE [LARGE SCALE GENOMIC DNA]</scope>
</reference>
<evidence type="ECO:0000313" key="2">
    <source>
        <dbReference type="Proteomes" id="UP000054359"/>
    </source>
</evidence>
<name>A0A087UBJ1_STEMI</name>
<keyword evidence="2" id="KW-1185">Reference proteome</keyword>
<feature type="non-terminal residue" evidence="1">
    <location>
        <position position="37"/>
    </location>
</feature>
<protein>
    <submittedName>
        <fullName evidence="1">Uncharacterized protein</fullName>
    </submittedName>
</protein>
<accession>A0A087UBJ1</accession>
<proteinExistence type="predicted"/>
<dbReference type="Proteomes" id="UP000054359">
    <property type="component" value="Unassembled WGS sequence"/>
</dbReference>
<dbReference type="EMBL" id="KK119098">
    <property type="protein sequence ID" value="KFM74730.1"/>
    <property type="molecule type" value="Genomic_DNA"/>
</dbReference>